<dbReference type="GO" id="GO:0012505">
    <property type="term" value="C:endomembrane system"/>
    <property type="evidence" value="ECO:0007669"/>
    <property type="project" value="UniProtKB-SubCell"/>
</dbReference>
<dbReference type="EMBL" id="LR899014">
    <property type="protein sequence ID" value="CAD7093361.1"/>
    <property type="molecule type" value="Genomic_DNA"/>
</dbReference>
<comment type="similarity">
    <text evidence="2 10">Belongs to the ATG8 family.</text>
</comment>
<keyword evidence="3" id="KW-0963">Cytoplasm</keyword>
<dbReference type="PANTHER" id="PTHR10969">
    <property type="entry name" value="MICROTUBULE-ASSOCIATED PROTEINS 1A/1B LIGHT CHAIN 3-RELATED"/>
    <property type="match status" value="1"/>
</dbReference>
<dbReference type="GO" id="GO:0006950">
    <property type="term" value="P:response to stress"/>
    <property type="evidence" value="ECO:0007669"/>
    <property type="project" value="UniProtKB-ARBA"/>
</dbReference>
<evidence type="ECO:0000256" key="1">
    <source>
        <dbReference type="ARBA" id="ARBA00004419"/>
    </source>
</evidence>
<sequence>MMNSIDCYNTFIKTKHGKRDVNANNFNSLYATSDKGYQKTDEACAIRLRFPTKIPIIVDRYAREYELPYLNKRKFLVPQEITMAQFLLIIRNRLNISHNKALFLLVNNRTLVPMSKSITEVYEQHRSDDGFLYMTYTSQEVFG</sequence>
<evidence type="ECO:0000256" key="4">
    <source>
        <dbReference type="ARBA" id="ARBA00023006"/>
    </source>
</evidence>
<dbReference type="Pfam" id="PF02991">
    <property type="entry name" value="ATG8"/>
    <property type="match status" value="1"/>
</dbReference>
<keyword evidence="12" id="KW-1185">Reference proteome</keyword>
<evidence type="ECO:0000256" key="2">
    <source>
        <dbReference type="ARBA" id="ARBA00007293"/>
    </source>
</evidence>
<proteinExistence type="inferred from homology"/>
<dbReference type="OrthoDB" id="6738456at2759"/>
<evidence type="ECO:0000313" key="11">
    <source>
        <dbReference type="EMBL" id="CAD7093361.1"/>
    </source>
</evidence>
<comment type="subcellular location">
    <subcellularLocation>
        <location evidence="1">Cytoplasmic vesicle</location>
        <location evidence="1">Autophagosome</location>
    </subcellularLocation>
    <subcellularLocation>
        <location evidence="8">Endomembrane system</location>
        <topology evidence="8">Lipid-anchor</topology>
    </subcellularLocation>
</comment>
<organism evidence="11 12">
    <name type="scientific">Hermetia illucens</name>
    <name type="common">Black soldier fly</name>
    <dbReference type="NCBI Taxonomy" id="343691"/>
    <lineage>
        <taxon>Eukaryota</taxon>
        <taxon>Metazoa</taxon>
        <taxon>Ecdysozoa</taxon>
        <taxon>Arthropoda</taxon>
        <taxon>Hexapoda</taxon>
        <taxon>Insecta</taxon>
        <taxon>Pterygota</taxon>
        <taxon>Neoptera</taxon>
        <taxon>Endopterygota</taxon>
        <taxon>Diptera</taxon>
        <taxon>Brachycera</taxon>
        <taxon>Stratiomyomorpha</taxon>
        <taxon>Stratiomyidae</taxon>
        <taxon>Hermetiinae</taxon>
        <taxon>Hermetia</taxon>
    </lineage>
</organism>
<dbReference type="OMA" id="KYPQKIP"/>
<dbReference type="Proteomes" id="UP000594454">
    <property type="component" value="Chromosome 6"/>
</dbReference>
<evidence type="ECO:0000256" key="5">
    <source>
        <dbReference type="ARBA" id="ARBA00023136"/>
    </source>
</evidence>
<dbReference type="FunFam" id="3.10.20.90:FF:000149">
    <property type="entry name" value="microtubule-associated proteins 1A/1B light chain 3C"/>
    <property type="match status" value="1"/>
</dbReference>
<dbReference type="InterPro" id="IPR029071">
    <property type="entry name" value="Ubiquitin-like_domsf"/>
</dbReference>
<evidence type="ECO:0000313" key="12">
    <source>
        <dbReference type="Proteomes" id="UP000594454"/>
    </source>
</evidence>
<keyword evidence="4 10" id="KW-0072">Autophagy</keyword>
<reference evidence="11 12" key="1">
    <citation type="submission" date="2020-11" db="EMBL/GenBank/DDBJ databases">
        <authorList>
            <person name="Wallbank WR R."/>
            <person name="Pardo Diaz C."/>
            <person name="Kozak K."/>
            <person name="Martin S."/>
            <person name="Jiggins C."/>
            <person name="Moest M."/>
            <person name="Warren A I."/>
            <person name="Generalovic N T."/>
            <person name="Byers J.R.P. K."/>
            <person name="Montejo-Kovacevich G."/>
            <person name="Yen C E."/>
        </authorList>
    </citation>
    <scope>NUCLEOTIDE SEQUENCE [LARGE SCALE GENOMIC DNA]</scope>
</reference>
<keyword evidence="6 9" id="KW-0449">Lipoprotein</keyword>
<evidence type="ECO:0000256" key="8">
    <source>
        <dbReference type="ARBA" id="ARBA00037868"/>
    </source>
</evidence>
<evidence type="ECO:0000256" key="6">
    <source>
        <dbReference type="ARBA" id="ARBA00023288"/>
    </source>
</evidence>
<protein>
    <recommendedName>
        <fullName evidence="13">Autophagy-related protein</fullName>
    </recommendedName>
</protein>
<dbReference type="SUPFAM" id="SSF54236">
    <property type="entry name" value="Ubiquitin-like"/>
    <property type="match status" value="1"/>
</dbReference>
<dbReference type="GO" id="GO:0005776">
    <property type="term" value="C:autophagosome"/>
    <property type="evidence" value="ECO:0007669"/>
    <property type="project" value="UniProtKB-SubCell"/>
</dbReference>
<dbReference type="InterPro" id="IPR004241">
    <property type="entry name" value="Atg8-like"/>
</dbReference>
<keyword evidence="7" id="KW-0968">Cytoplasmic vesicle</keyword>
<dbReference type="InParanoid" id="A0A7R8V5P0"/>
<evidence type="ECO:0000256" key="7">
    <source>
        <dbReference type="ARBA" id="ARBA00023329"/>
    </source>
</evidence>
<dbReference type="GO" id="GO:0016236">
    <property type="term" value="P:macroautophagy"/>
    <property type="evidence" value="ECO:0007669"/>
    <property type="project" value="UniProtKB-ARBA"/>
</dbReference>
<gene>
    <name evidence="11" type="ORF">HERILL_LOCUS15646</name>
</gene>
<accession>A0A7R8V5P0</accession>
<evidence type="ECO:0000256" key="3">
    <source>
        <dbReference type="ARBA" id="ARBA00022490"/>
    </source>
</evidence>
<dbReference type="AlphaFoldDB" id="A0A7R8V5P0"/>
<dbReference type="GO" id="GO:0031410">
    <property type="term" value="C:cytoplasmic vesicle"/>
    <property type="evidence" value="ECO:0007669"/>
    <property type="project" value="UniProtKB-KW"/>
</dbReference>
<name>A0A7R8V5P0_HERIL</name>
<evidence type="ECO:0008006" key="13">
    <source>
        <dbReference type="Google" id="ProtNLM"/>
    </source>
</evidence>
<feature type="lipid moiety-binding region" description="Phosphatidylserine amidated glycine; alternate" evidence="9">
    <location>
        <position position="143"/>
    </location>
</feature>
<keyword evidence="5" id="KW-0472">Membrane</keyword>
<evidence type="ECO:0000256" key="10">
    <source>
        <dbReference type="RuleBase" id="RU004384"/>
    </source>
</evidence>
<dbReference type="Gene3D" id="3.10.20.90">
    <property type="entry name" value="Phosphatidylinositol 3-kinase Catalytic Subunit, Chain A, domain 1"/>
    <property type="match status" value="1"/>
</dbReference>
<evidence type="ECO:0000256" key="9">
    <source>
        <dbReference type="PIRSR" id="PIRSR604241-50"/>
    </source>
</evidence>